<protein>
    <submittedName>
        <fullName evidence="5">DNA repair and recombination protein RAD52</fullName>
    </submittedName>
</protein>
<dbReference type="GO" id="GO:0000724">
    <property type="term" value="P:double-strand break repair via homologous recombination"/>
    <property type="evidence" value="ECO:0007669"/>
    <property type="project" value="UniProtKB-ARBA"/>
</dbReference>
<dbReference type="FunFam" id="3.30.390.80:FF:000001">
    <property type="entry name" value="DNA repair protein RAD52 homolog"/>
    <property type="match status" value="1"/>
</dbReference>
<dbReference type="InterPro" id="IPR007232">
    <property type="entry name" value="Rad52_Rad59_Rad22"/>
</dbReference>
<keyword evidence="6" id="KW-1185">Reference proteome</keyword>
<evidence type="ECO:0000256" key="1">
    <source>
        <dbReference type="ARBA" id="ARBA00006638"/>
    </source>
</evidence>
<keyword evidence="3" id="KW-0233">DNA recombination</keyword>
<proteinExistence type="inferred from homology"/>
<dbReference type="PANTHER" id="PTHR12132:SF1">
    <property type="entry name" value="DNA REPAIR PROTEIN RAD52 HOMOLOG"/>
    <property type="match status" value="1"/>
</dbReference>
<reference evidence="5 6" key="1">
    <citation type="journal article" date="2013" name="BMC Genomics">
        <title>Comparative genomics of parasitic silkworm microsporidia reveal an association between genome expansion and host adaptation.</title>
        <authorList>
            <person name="Pan G."/>
            <person name="Xu J."/>
            <person name="Li T."/>
            <person name="Xia Q."/>
            <person name="Liu S.L."/>
            <person name="Zhang G."/>
            <person name="Li S."/>
            <person name="Li C."/>
            <person name="Liu H."/>
            <person name="Yang L."/>
            <person name="Liu T."/>
            <person name="Zhang X."/>
            <person name="Wu Z."/>
            <person name="Fan W."/>
            <person name="Dang X."/>
            <person name="Xiang H."/>
            <person name="Tao M."/>
            <person name="Li Y."/>
            <person name="Hu J."/>
            <person name="Li Z."/>
            <person name="Lin L."/>
            <person name="Luo J."/>
            <person name="Geng L."/>
            <person name="Wang L."/>
            <person name="Long M."/>
            <person name="Wan Y."/>
            <person name="He N."/>
            <person name="Zhang Z."/>
            <person name="Lu C."/>
            <person name="Keeling P.J."/>
            <person name="Wang J."/>
            <person name="Xiang Z."/>
            <person name="Zhou Z."/>
        </authorList>
    </citation>
    <scope>NUCLEOTIDE SEQUENCE [LARGE SCALE GENOMIC DNA]</scope>
    <source>
        <strain evidence="6">CQ1 / CVCC 102059</strain>
    </source>
</reference>
<dbReference type="VEuPathDB" id="MicrosporidiaDB:NBO_923g0002"/>
<dbReference type="InterPro" id="IPR041247">
    <property type="entry name" value="Rad52_fam"/>
</dbReference>
<name>R0M119_NOSB1</name>
<keyword evidence="2" id="KW-0227">DNA damage</keyword>
<dbReference type="OrthoDB" id="206565at2759"/>
<dbReference type="OMA" id="NEESRRY"/>
<sequence>MEKNKFTKEEEAKISKLLSKNLAPEYLSYRVAFGRNSVVYVEGWTIISLANQIFGFNKWSSSILRMEVDYCDHIDGKYSIGISCTTRITLFDGSYREDVGFGSCENQRMKSHAFEIARKAASTDALKRALRLFGNALGNCCYNKDFIKEVNKIEKKARDITTAKDLYRRENNIKNKDLSDDLDVSCDLEDCFFEYHYYRSNQKEY</sequence>
<dbReference type="STRING" id="578461.R0M119"/>
<dbReference type="GO" id="GO:0006312">
    <property type="term" value="P:mitotic recombination"/>
    <property type="evidence" value="ECO:0007669"/>
    <property type="project" value="TreeGrafter"/>
</dbReference>
<evidence type="ECO:0000256" key="3">
    <source>
        <dbReference type="ARBA" id="ARBA00023172"/>
    </source>
</evidence>
<accession>R0M119</accession>
<dbReference type="Pfam" id="PF04098">
    <property type="entry name" value="Rad52_Rad22"/>
    <property type="match status" value="1"/>
</dbReference>
<dbReference type="HOGENOM" id="CLU_100405_0_0_1"/>
<gene>
    <name evidence="5" type="primary">RAD52</name>
    <name evidence="5" type="ORF">NBO_923g0002</name>
</gene>
<dbReference type="SUPFAM" id="SSF54768">
    <property type="entry name" value="dsRNA-binding domain-like"/>
    <property type="match status" value="1"/>
</dbReference>
<keyword evidence="4" id="KW-0234">DNA repair</keyword>
<dbReference type="AlphaFoldDB" id="R0M119"/>
<comment type="similarity">
    <text evidence="1">Belongs to the RAD52 family.</text>
</comment>
<dbReference type="GO" id="GO:0045002">
    <property type="term" value="P:double-strand break repair via single-strand annealing"/>
    <property type="evidence" value="ECO:0007669"/>
    <property type="project" value="TreeGrafter"/>
</dbReference>
<dbReference type="Gene3D" id="3.30.390.80">
    <property type="entry name" value="DNA repair protein Rad52/59/22"/>
    <property type="match status" value="1"/>
</dbReference>
<dbReference type="EMBL" id="KB909830">
    <property type="protein sequence ID" value="EOB11724.1"/>
    <property type="molecule type" value="Genomic_DNA"/>
</dbReference>
<dbReference type="GO" id="GO:0003697">
    <property type="term" value="F:single-stranded DNA binding"/>
    <property type="evidence" value="ECO:0007669"/>
    <property type="project" value="UniProtKB-ARBA"/>
</dbReference>
<evidence type="ECO:0000256" key="4">
    <source>
        <dbReference type="ARBA" id="ARBA00023204"/>
    </source>
</evidence>
<dbReference type="GO" id="GO:0005634">
    <property type="term" value="C:nucleus"/>
    <property type="evidence" value="ECO:0007669"/>
    <property type="project" value="TreeGrafter"/>
</dbReference>
<evidence type="ECO:0000313" key="5">
    <source>
        <dbReference type="EMBL" id="EOB11724.1"/>
    </source>
</evidence>
<evidence type="ECO:0000256" key="2">
    <source>
        <dbReference type="ARBA" id="ARBA00022763"/>
    </source>
</evidence>
<dbReference type="Proteomes" id="UP000016927">
    <property type="component" value="Unassembled WGS sequence"/>
</dbReference>
<dbReference type="PANTHER" id="PTHR12132">
    <property type="entry name" value="DNA REPAIR AND RECOMBINATION PROTEIN RAD52, RAD59"/>
    <property type="match status" value="1"/>
</dbReference>
<dbReference type="InterPro" id="IPR042525">
    <property type="entry name" value="Rad52_Rad59_Rad22_sf"/>
</dbReference>
<organism evidence="5 6">
    <name type="scientific">Nosema bombycis (strain CQ1 / CVCC 102059)</name>
    <name type="common">Microsporidian parasite</name>
    <name type="synonym">Pebrine of silkworm</name>
    <dbReference type="NCBI Taxonomy" id="578461"/>
    <lineage>
        <taxon>Eukaryota</taxon>
        <taxon>Fungi</taxon>
        <taxon>Fungi incertae sedis</taxon>
        <taxon>Microsporidia</taxon>
        <taxon>Nosematidae</taxon>
        <taxon>Nosema</taxon>
    </lineage>
</organism>
<evidence type="ECO:0000313" key="6">
    <source>
        <dbReference type="Proteomes" id="UP000016927"/>
    </source>
</evidence>